<protein>
    <submittedName>
        <fullName evidence="1">Uncharacterized protein</fullName>
    </submittedName>
</protein>
<evidence type="ECO:0000313" key="1">
    <source>
        <dbReference type="EMBL" id="RSL66871.1"/>
    </source>
</evidence>
<dbReference type="Proteomes" id="UP000287972">
    <property type="component" value="Unassembled WGS sequence"/>
</dbReference>
<dbReference type="EMBL" id="NKCL01000492">
    <property type="protein sequence ID" value="RSL66871.1"/>
    <property type="molecule type" value="Genomic_DNA"/>
</dbReference>
<accession>A0A428QNN2</accession>
<comment type="caution">
    <text evidence="1">The sequence shown here is derived from an EMBL/GenBank/DDBJ whole genome shotgun (WGS) entry which is preliminary data.</text>
</comment>
<dbReference type="AlphaFoldDB" id="A0A428QNN2"/>
<reference evidence="1 2" key="1">
    <citation type="submission" date="2017-06" db="EMBL/GenBank/DDBJ databases">
        <title>Comparative genomic analysis of Ambrosia Fusariam Clade fungi.</title>
        <authorList>
            <person name="Stajich J.E."/>
            <person name="Carrillo J."/>
            <person name="Kijimoto T."/>
            <person name="Eskalen A."/>
            <person name="O'Donnell K."/>
            <person name="Kasson M."/>
        </authorList>
    </citation>
    <scope>NUCLEOTIDE SEQUENCE [LARGE SCALE GENOMIC DNA]</scope>
    <source>
        <strain evidence="1 2">NRRL62606</strain>
    </source>
</reference>
<keyword evidence="2" id="KW-1185">Reference proteome</keyword>
<proteinExistence type="predicted"/>
<evidence type="ECO:0000313" key="2">
    <source>
        <dbReference type="Proteomes" id="UP000287972"/>
    </source>
</evidence>
<gene>
    <name evidence="1" type="ORF">CEP51_012736</name>
</gene>
<sequence>MFVAAERLVEALQGIAQHSTAQHTGPTDDTKTRWFWGLGWTDWDALGSGAPLHDPHHWAGLTQGNRAPVPSIGTVTRDGYQIRLKVNLRTGAYLPGPL</sequence>
<organism evidence="1 2">
    <name type="scientific">Fusarium floridanum</name>
    <dbReference type="NCBI Taxonomy" id="1325733"/>
    <lineage>
        <taxon>Eukaryota</taxon>
        <taxon>Fungi</taxon>
        <taxon>Dikarya</taxon>
        <taxon>Ascomycota</taxon>
        <taxon>Pezizomycotina</taxon>
        <taxon>Sordariomycetes</taxon>
        <taxon>Hypocreomycetidae</taxon>
        <taxon>Hypocreales</taxon>
        <taxon>Nectriaceae</taxon>
        <taxon>Fusarium</taxon>
        <taxon>Fusarium solani species complex</taxon>
    </lineage>
</organism>
<name>A0A428QNN2_9HYPO</name>